<keyword evidence="1" id="KW-0472">Membrane</keyword>
<keyword evidence="4" id="KW-1185">Reference proteome</keyword>
<feature type="domain" description="CAAX prenyl protease 2/Lysostaphin resistance protein A-like" evidence="2">
    <location>
        <begin position="66"/>
        <end position="163"/>
    </location>
</feature>
<feature type="transmembrane region" description="Helical" evidence="1">
    <location>
        <begin position="124"/>
        <end position="143"/>
    </location>
</feature>
<keyword evidence="1" id="KW-1133">Transmembrane helix</keyword>
<gene>
    <name evidence="3" type="ORF">GCM10008986_12050</name>
</gene>
<evidence type="ECO:0000256" key="1">
    <source>
        <dbReference type="SAM" id="Phobius"/>
    </source>
</evidence>
<feature type="transmembrane region" description="Helical" evidence="1">
    <location>
        <begin position="61"/>
        <end position="80"/>
    </location>
</feature>
<keyword evidence="1" id="KW-0812">Transmembrane</keyword>
<accession>A0ABN1B0Z3</accession>
<comment type="caution">
    <text evidence="3">The sequence shown here is derived from an EMBL/GenBank/DDBJ whole genome shotgun (WGS) entry which is preliminary data.</text>
</comment>
<dbReference type="EMBL" id="BAAADO010000002">
    <property type="protein sequence ID" value="GAA0488063.1"/>
    <property type="molecule type" value="Genomic_DNA"/>
</dbReference>
<protein>
    <recommendedName>
        <fullName evidence="2">CAAX prenyl protease 2/Lysostaphin resistance protein A-like domain-containing protein</fullName>
    </recommendedName>
</protein>
<feature type="transmembrane region" description="Helical" evidence="1">
    <location>
        <begin position="155"/>
        <end position="173"/>
    </location>
</feature>
<evidence type="ECO:0000259" key="2">
    <source>
        <dbReference type="Pfam" id="PF02517"/>
    </source>
</evidence>
<proteinExistence type="predicted"/>
<dbReference type="InterPro" id="IPR003675">
    <property type="entry name" value="Rce1/LyrA-like_dom"/>
</dbReference>
<evidence type="ECO:0000313" key="3">
    <source>
        <dbReference type="EMBL" id="GAA0488063.1"/>
    </source>
</evidence>
<feature type="transmembrane region" description="Helical" evidence="1">
    <location>
        <begin position="101"/>
        <end position="118"/>
    </location>
</feature>
<reference evidence="3 4" key="1">
    <citation type="journal article" date="2019" name="Int. J. Syst. Evol. Microbiol.">
        <title>The Global Catalogue of Microorganisms (GCM) 10K type strain sequencing project: providing services to taxonomists for standard genome sequencing and annotation.</title>
        <authorList>
            <consortium name="The Broad Institute Genomics Platform"/>
            <consortium name="The Broad Institute Genome Sequencing Center for Infectious Disease"/>
            <person name="Wu L."/>
            <person name="Ma J."/>
        </authorList>
    </citation>
    <scope>NUCLEOTIDE SEQUENCE [LARGE SCALE GENOMIC DNA]</scope>
    <source>
        <strain evidence="3 4">JCM 12389</strain>
    </source>
</reference>
<organism evidence="3 4">
    <name type="scientific">Salinibacillus aidingensis</name>
    <dbReference type="NCBI Taxonomy" id="237684"/>
    <lineage>
        <taxon>Bacteria</taxon>
        <taxon>Bacillati</taxon>
        <taxon>Bacillota</taxon>
        <taxon>Bacilli</taxon>
        <taxon>Bacillales</taxon>
        <taxon>Bacillaceae</taxon>
        <taxon>Salinibacillus</taxon>
    </lineage>
</organism>
<dbReference type="Proteomes" id="UP001500880">
    <property type="component" value="Unassembled WGS sequence"/>
</dbReference>
<name>A0ABN1B0Z3_9BACI</name>
<dbReference type="Pfam" id="PF02517">
    <property type="entry name" value="Rce1-like"/>
    <property type="match status" value="1"/>
</dbReference>
<sequence>MIWKQRILVFLNLKEIDWNRLKGGFGLGIAAFIIVLLSFILLKDYINMDGITGDLRSRLNITLETYIFVAIYITFGNSLLEEFFFRGFIFLKLYQANYKTFAYLFSSSLFAIYHMAIFATWFNIWLILLAIVGLFTIGIIFCWLNTKSNNFLNSWILHILADIAVVSLGFYLFQTTS</sequence>
<evidence type="ECO:0000313" key="4">
    <source>
        <dbReference type="Proteomes" id="UP001500880"/>
    </source>
</evidence>
<feature type="transmembrane region" description="Helical" evidence="1">
    <location>
        <begin position="21"/>
        <end position="41"/>
    </location>
</feature>